<protein>
    <recommendedName>
        <fullName evidence="1">Dynein regulatory complex protein 1/2 N-terminal domain-containing protein</fullName>
    </recommendedName>
</protein>
<evidence type="ECO:0000313" key="3">
    <source>
        <dbReference type="Proteomes" id="UP000694523"/>
    </source>
</evidence>
<evidence type="ECO:0000313" key="2">
    <source>
        <dbReference type="Ensembl" id="ENSNMLP00000007841.1"/>
    </source>
</evidence>
<organism evidence="2 3">
    <name type="scientific">Neogobius melanostomus</name>
    <name type="common">round goby</name>
    <dbReference type="NCBI Taxonomy" id="47308"/>
    <lineage>
        <taxon>Eukaryota</taxon>
        <taxon>Metazoa</taxon>
        <taxon>Chordata</taxon>
        <taxon>Craniata</taxon>
        <taxon>Vertebrata</taxon>
        <taxon>Euteleostomi</taxon>
        <taxon>Actinopterygii</taxon>
        <taxon>Neopterygii</taxon>
        <taxon>Teleostei</taxon>
        <taxon>Neoteleostei</taxon>
        <taxon>Acanthomorphata</taxon>
        <taxon>Gobiaria</taxon>
        <taxon>Gobiiformes</taxon>
        <taxon>Gobioidei</taxon>
        <taxon>Gobiidae</taxon>
        <taxon>Benthophilinae</taxon>
        <taxon>Neogobiini</taxon>
        <taxon>Neogobius</taxon>
    </lineage>
</organism>
<feature type="domain" description="Dynein regulatory complex protein 1/2 N-terminal" evidence="1">
    <location>
        <begin position="25"/>
        <end position="100"/>
    </location>
</feature>
<accession>A0A8C6SL14</accession>
<proteinExistence type="predicted"/>
<name>A0A8C6SL14_9GOBI</name>
<dbReference type="Proteomes" id="UP000694523">
    <property type="component" value="Unplaced"/>
</dbReference>
<sequence length="107" mass="12748">MSTKRKTAKEGKKVMTEEEKALYLQAQEEKERKKEQTVAQFLKDKVEEDESSSELRMRKLNEGWRILSRLCENEDQKKEIDEMKKSMERQLDGMDDCIQASRSHVFM</sequence>
<dbReference type="InterPro" id="IPR039505">
    <property type="entry name" value="DRC1/2_N"/>
</dbReference>
<reference evidence="2" key="2">
    <citation type="submission" date="2025-09" db="UniProtKB">
        <authorList>
            <consortium name="Ensembl"/>
        </authorList>
    </citation>
    <scope>IDENTIFICATION</scope>
</reference>
<dbReference type="Pfam" id="PF14772">
    <property type="entry name" value="NYD-SP28"/>
    <property type="match status" value="1"/>
</dbReference>
<dbReference type="AlphaFoldDB" id="A0A8C6SL14"/>
<dbReference type="Ensembl" id="ENSNMLT00000008917.1">
    <property type="protein sequence ID" value="ENSNMLP00000007841.1"/>
    <property type="gene ID" value="ENSNMLG00000005585.1"/>
</dbReference>
<reference evidence="2" key="1">
    <citation type="submission" date="2025-08" db="UniProtKB">
        <authorList>
            <consortium name="Ensembl"/>
        </authorList>
    </citation>
    <scope>IDENTIFICATION</scope>
</reference>
<keyword evidence="3" id="KW-1185">Reference proteome</keyword>
<evidence type="ECO:0000259" key="1">
    <source>
        <dbReference type="Pfam" id="PF14772"/>
    </source>
</evidence>